<evidence type="ECO:0000256" key="4">
    <source>
        <dbReference type="SAM" id="Coils"/>
    </source>
</evidence>
<feature type="region of interest" description="Disordered" evidence="5">
    <location>
        <begin position="453"/>
        <end position="483"/>
    </location>
</feature>
<dbReference type="GO" id="GO:0008017">
    <property type="term" value="F:microtubule binding"/>
    <property type="evidence" value="ECO:0007669"/>
    <property type="project" value="InterPro"/>
</dbReference>
<evidence type="ECO:0000313" key="7">
    <source>
        <dbReference type="EMBL" id="CAJ1406485.1"/>
    </source>
</evidence>
<dbReference type="Gene3D" id="3.30.920.20">
    <property type="entry name" value="Gas2-like domain"/>
    <property type="match status" value="1"/>
</dbReference>
<proteinExistence type="predicted"/>
<evidence type="ECO:0000313" key="8">
    <source>
        <dbReference type="Proteomes" id="UP001178507"/>
    </source>
</evidence>
<evidence type="ECO:0000259" key="6">
    <source>
        <dbReference type="PROSITE" id="PS51460"/>
    </source>
</evidence>
<dbReference type="SUPFAM" id="SSF143575">
    <property type="entry name" value="GAS2 domain-like"/>
    <property type="match status" value="1"/>
</dbReference>
<feature type="domain" description="GAR" evidence="6">
    <location>
        <begin position="301"/>
        <end position="378"/>
    </location>
</feature>
<accession>A0AA36JJB2</accession>
<sequence>MSVMPMAAWSIGQVWANGQVSPSSPRLLPSGMVNGAAGKVARAASSSEGMRSPINMGMHRPVAVASASFSPVSFANLPNAPQAAVCHARAPTAGPEEARGSSSVSLPVKLLRWDSAGAGSLSTQEPSASSSQLAVGGSIAASAANSVGDAQVGALRCEIEGLRAELDALKSLLDEGLQQREEAERSQSALISKVEQLSQCKLHAEQQMREAQAESQWLRKELALARRQDLENCGEPDANNVHPPPTKPPLRSSSWSPPPQRGEKAAATAPPSPKHSARNRGACSSEPRSFAMARSASLKPPPEPQLTDEVDEMWRSLLQRFPQHPHWCLVKEKRCVYRMGSQTGKKILCRVTHGGLQVRVGGGWMAALSFLERYGPMNMGRYAEDHQFNCASVDVPASMERLLVPTKSWAQRIGISKSPDIREQRRMQDKTVEELPEEARSFGAKMAWSNVAKPDEEVDECEKAHSALQPLPWPGDTRSAIER</sequence>
<feature type="region of interest" description="Disordered" evidence="5">
    <location>
        <begin position="232"/>
        <end position="307"/>
    </location>
</feature>
<comment type="subcellular location">
    <subcellularLocation>
        <location evidence="1">Cytoplasm</location>
        <location evidence="1">Cytoskeleton</location>
    </subcellularLocation>
</comment>
<evidence type="ECO:0000256" key="1">
    <source>
        <dbReference type="ARBA" id="ARBA00004245"/>
    </source>
</evidence>
<keyword evidence="3" id="KW-0206">Cytoskeleton</keyword>
<evidence type="ECO:0000256" key="5">
    <source>
        <dbReference type="SAM" id="MobiDB-lite"/>
    </source>
</evidence>
<dbReference type="PROSITE" id="PS51460">
    <property type="entry name" value="GAR"/>
    <property type="match status" value="1"/>
</dbReference>
<dbReference type="InterPro" id="IPR036534">
    <property type="entry name" value="GAR_dom_sf"/>
</dbReference>
<feature type="coiled-coil region" evidence="4">
    <location>
        <begin position="152"/>
        <end position="228"/>
    </location>
</feature>
<gene>
    <name evidence="7" type="ORF">EVOR1521_LOCUS28443</name>
</gene>
<dbReference type="Pfam" id="PF02187">
    <property type="entry name" value="GAS2"/>
    <property type="match status" value="1"/>
</dbReference>
<reference evidence="7" key="1">
    <citation type="submission" date="2023-08" db="EMBL/GenBank/DDBJ databases">
        <authorList>
            <person name="Chen Y."/>
            <person name="Shah S."/>
            <person name="Dougan E. K."/>
            <person name="Thang M."/>
            <person name="Chan C."/>
        </authorList>
    </citation>
    <scope>NUCLEOTIDE SEQUENCE</scope>
</reference>
<name>A0AA36JJB2_9DINO</name>
<dbReference type="AlphaFoldDB" id="A0AA36JJB2"/>
<evidence type="ECO:0000256" key="3">
    <source>
        <dbReference type="ARBA" id="ARBA00023212"/>
    </source>
</evidence>
<evidence type="ECO:0000256" key="2">
    <source>
        <dbReference type="ARBA" id="ARBA00022490"/>
    </source>
</evidence>
<keyword evidence="2" id="KW-0963">Cytoplasm</keyword>
<organism evidence="7 8">
    <name type="scientific">Effrenium voratum</name>
    <dbReference type="NCBI Taxonomy" id="2562239"/>
    <lineage>
        <taxon>Eukaryota</taxon>
        <taxon>Sar</taxon>
        <taxon>Alveolata</taxon>
        <taxon>Dinophyceae</taxon>
        <taxon>Suessiales</taxon>
        <taxon>Symbiodiniaceae</taxon>
        <taxon>Effrenium</taxon>
    </lineage>
</organism>
<keyword evidence="8" id="KW-1185">Reference proteome</keyword>
<dbReference type="EMBL" id="CAUJNA010003633">
    <property type="protein sequence ID" value="CAJ1406485.1"/>
    <property type="molecule type" value="Genomic_DNA"/>
</dbReference>
<dbReference type="InterPro" id="IPR003108">
    <property type="entry name" value="GAR_dom"/>
</dbReference>
<keyword evidence="4" id="KW-0175">Coiled coil</keyword>
<protein>
    <recommendedName>
        <fullName evidence="6">GAR domain-containing protein</fullName>
    </recommendedName>
</protein>
<comment type="caution">
    <text evidence="7">The sequence shown here is derived from an EMBL/GenBank/DDBJ whole genome shotgun (WGS) entry which is preliminary data.</text>
</comment>
<dbReference type="Proteomes" id="UP001178507">
    <property type="component" value="Unassembled WGS sequence"/>
</dbReference>
<dbReference type="GO" id="GO:0005856">
    <property type="term" value="C:cytoskeleton"/>
    <property type="evidence" value="ECO:0007669"/>
    <property type="project" value="UniProtKB-SubCell"/>
</dbReference>